<protein>
    <submittedName>
        <fullName evidence="1">Uncharacterized protein</fullName>
    </submittedName>
</protein>
<dbReference type="AlphaFoldDB" id="A0A450TA85"/>
<evidence type="ECO:0000313" key="1">
    <source>
        <dbReference type="EMBL" id="VFJ63596.1"/>
    </source>
</evidence>
<name>A0A450TA85_9GAMM</name>
<reference evidence="1" key="1">
    <citation type="submission" date="2019-02" db="EMBL/GenBank/DDBJ databases">
        <authorList>
            <person name="Gruber-Vodicka R. H."/>
            <person name="Seah K. B. B."/>
        </authorList>
    </citation>
    <scope>NUCLEOTIDE SEQUENCE</scope>
    <source>
        <strain evidence="1">BECK_BZ106</strain>
    </source>
</reference>
<dbReference type="EMBL" id="CAADFD010000085">
    <property type="protein sequence ID" value="VFJ63596.1"/>
    <property type="molecule type" value="Genomic_DNA"/>
</dbReference>
<organism evidence="1">
    <name type="scientific">Candidatus Kentrum sp. FW</name>
    <dbReference type="NCBI Taxonomy" id="2126338"/>
    <lineage>
        <taxon>Bacteria</taxon>
        <taxon>Pseudomonadati</taxon>
        <taxon>Pseudomonadota</taxon>
        <taxon>Gammaproteobacteria</taxon>
        <taxon>Candidatus Kentrum</taxon>
    </lineage>
</organism>
<accession>A0A450TA85</accession>
<sequence length="82" mass="9552">MTGITANHVTSKPTEAPEAFYYLFRTLSQNERFTAARYILEDEEIRRYSKIPHEATLEALSEDKNNMPLFDTIDELRADLLK</sequence>
<gene>
    <name evidence="1" type="ORF">BECKFW1821B_GA0114236_10856</name>
</gene>
<proteinExistence type="predicted"/>